<dbReference type="PANTHER" id="PTHR28251:SF1">
    <property type="entry name" value="V-TYPE ATPASE ASSEMBLY FACTOR PKR1"/>
    <property type="match status" value="1"/>
</dbReference>
<accession>A0A1R0GTS9</accession>
<dbReference type="InterPro" id="IPR013945">
    <property type="entry name" value="Pkr1"/>
</dbReference>
<evidence type="ECO:0000313" key="4">
    <source>
        <dbReference type="EMBL" id="OLY81649.1"/>
    </source>
</evidence>
<dbReference type="AlphaFoldDB" id="A0A1R0GTS9"/>
<proteinExistence type="predicted"/>
<gene>
    <name evidence="4" type="ORF">AYI68_g4240</name>
    <name evidence="3" type="ORF">AYI68_g5626</name>
</gene>
<reference evidence="3" key="2">
    <citation type="submission" date="2017-01" db="EMBL/GenBank/DDBJ databases">
        <authorList>
            <person name="Mah S.A."/>
            <person name="Swanson W.J."/>
            <person name="Moy G.W."/>
            <person name="Vacquier V.D."/>
        </authorList>
    </citation>
    <scope>NUCLEOTIDE SEQUENCE</scope>
    <source>
        <strain evidence="3">ALG-7-W6</strain>
    </source>
</reference>
<feature type="transmembrane region" description="Helical" evidence="2">
    <location>
        <begin position="32"/>
        <end position="50"/>
    </location>
</feature>
<evidence type="ECO:0000313" key="5">
    <source>
        <dbReference type="Proteomes" id="UP000187455"/>
    </source>
</evidence>
<feature type="transmembrane region" description="Helical" evidence="2">
    <location>
        <begin position="56"/>
        <end position="75"/>
    </location>
</feature>
<keyword evidence="2" id="KW-1133">Transmembrane helix</keyword>
<evidence type="ECO:0000256" key="2">
    <source>
        <dbReference type="SAM" id="Phobius"/>
    </source>
</evidence>
<name>A0A1R0GTS9_9FUNG</name>
<dbReference type="Pfam" id="PF08636">
    <property type="entry name" value="Pkr1"/>
    <property type="match status" value="1"/>
</dbReference>
<reference evidence="3 5" key="1">
    <citation type="journal article" date="2016" name="Mol. Biol. Evol.">
        <title>Genome-Wide Survey of Gut Fungi (Harpellales) Reveals the First Horizontally Transferred Ubiquitin Gene from a Mosquito Host.</title>
        <authorList>
            <person name="Wang Y."/>
            <person name="White M.M."/>
            <person name="Kvist S."/>
            <person name="Moncalvo J.M."/>
        </authorList>
    </citation>
    <scope>NUCLEOTIDE SEQUENCE [LARGE SCALE GENOMIC DNA]</scope>
    <source>
        <strain evidence="3 5">ALG-7-W6</strain>
    </source>
</reference>
<dbReference type="PANTHER" id="PTHR28251">
    <property type="entry name" value="V-TYPE ATPASE ASSEMBLY FACTOR PKR1"/>
    <property type="match status" value="1"/>
</dbReference>
<feature type="region of interest" description="Disordered" evidence="1">
    <location>
        <begin position="82"/>
        <end position="106"/>
    </location>
</feature>
<organism evidence="3 5">
    <name type="scientific">Smittium mucronatum</name>
    <dbReference type="NCBI Taxonomy" id="133383"/>
    <lineage>
        <taxon>Eukaryota</taxon>
        <taxon>Fungi</taxon>
        <taxon>Fungi incertae sedis</taxon>
        <taxon>Zoopagomycota</taxon>
        <taxon>Kickxellomycotina</taxon>
        <taxon>Harpellomycetes</taxon>
        <taxon>Harpellales</taxon>
        <taxon>Legeriomycetaceae</taxon>
        <taxon>Smittium</taxon>
    </lineage>
</organism>
<evidence type="ECO:0008006" key="6">
    <source>
        <dbReference type="Google" id="ProtNLM"/>
    </source>
</evidence>
<dbReference type="Proteomes" id="UP000187455">
    <property type="component" value="Unassembled WGS sequence"/>
</dbReference>
<keyword evidence="2" id="KW-0812">Transmembrane</keyword>
<sequence length="106" mass="11867">MSTTDNPAPTSTMGDVIDSIFSGGVNQGVMKVLNLTFMALFLVLLTLLYLTGPNIYLVSVMVINAFLFTMIQYLVSEYLKDKKAKDQNKQPTNSETDKPKKTRKRI</sequence>
<comment type="caution">
    <text evidence="3">The sequence shown here is derived from an EMBL/GenBank/DDBJ whole genome shotgun (WGS) entry which is preliminary data.</text>
</comment>
<keyword evidence="2" id="KW-0472">Membrane</keyword>
<evidence type="ECO:0000313" key="3">
    <source>
        <dbReference type="EMBL" id="OLY80281.1"/>
    </source>
</evidence>
<dbReference type="GO" id="GO:0005789">
    <property type="term" value="C:endoplasmic reticulum membrane"/>
    <property type="evidence" value="ECO:0007669"/>
    <property type="project" value="TreeGrafter"/>
</dbReference>
<dbReference type="EMBL" id="LSSL01003606">
    <property type="protein sequence ID" value="OLY80281.1"/>
    <property type="molecule type" value="Genomic_DNA"/>
</dbReference>
<dbReference type="EMBL" id="LSSL01002274">
    <property type="protein sequence ID" value="OLY81649.1"/>
    <property type="molecule type" value="Genomic_DNA"/>
</dbReference>
<keyword evidence="5" id="KW-1185">Reference proteome</keyword>
<protein>
    <recommendedName>
        <fullName evidence="6">V-type ATPase assembly factor PKR1</fullName>
    </recommendedName>
</protein>
<dbReference type="GO" id="GO:0070072">
    <property type="term" value="P:vacuolar proton-transporting V-type ATPase complex assembly"/>
    <property type="evidence" value="ECO:0007669"/>
    <property type="project" value="InterPro"/>
</dbReference>
<evidence type="ECO:0000256" key="1">
    <source>
        <dbReference type="SAM" id="MobiDB-lite"/>
    </source>
</evidence>
<dbReference type="OrthoDB" id="5691632at2759"/>